<dbReference type="InterPro" id="IPR001356">
    <property type="entry name" value="HD"/>
</dbReference>
<gene>
    <name evidence="2" type="ORF">CBOVIS_LOCUS11471</name>
</gene>
<feature type="region of interest" description="Disordered" evidence="1">
    <location>
        <begin position="225"/>
        <end position="249"/>
    </location>
</feature>
<comment type="caution">
    <text evidence="2">The sequence shown here is derived from an EMBL/GenBank/DDBJ whole genome shotgun (WGS) entry which is preliminary data.</text>
</comment>
<evidence type="ECO:0000313" key="3">
    <source>
        <dbReference type="Proteomes" id="UP000494206"/>
    </source>
</evidence>
<feature type="region of interest" description="Disordered" evidence="1">
    <location>
        <begin position="41"/>
        <end position="117"/>
    </location>
</feature>
<reference evidence="2 3" key="1">
    <citation type="submission" date="2020-04" db="EMBL/GenBank/DDBJ databases">
        <authorList>
            <person name="Laetsch R D."/>
            <person name="Stevens L."/>
            <person name="Kumar S."/>
            <person name="Blaxter L. M."/>
        </authorList>
    </citation>
    <scope>NUCLEOTIDE SEQUENCE [LARGE SCALE GENOMIC DNA]</scope>
</reference>
<dbReference type="GO" id="GO:0003677">
    <property type="term" value="F:DNA binding"/>
    <property type="evidence" value="ECO:0007669"/>
    <property type="project" value="InterPro"/>
</dbReference>
<accession>A0A8S1F7X8</accession>
<feature type="compositionally biased region" description="Polar residues" evidence="1">
    <location>
        <begin position="107"/>
        <end position="117"/>
    </location>
</feature>
<proteinExistence type="predicted"/>
<protein>
    <recommendedName>
        <fullName evidence="4">Homeobox domain-containing protein</fullName>
    </recommendedName>
</protein>
<evidence type="ECO:0000256" key="1">
    <source>
        <dbReference type="SAM" id="MobiDB-lite"/>
    </source>
</evidence>
<dbReference type="CDD" id="cd00086">
    <property type="entry name" value="homeodomain"/>
    <property type="match status" value="1"/>
</dbReference>
<dbReference type="EMBL" id="CADEPM010000009">
    <property type="protein sequence ID" value="CAB3409873.1"/>
    <property type="molecule type" value="Genomic_DNA"/>
</dbReference>
<name>A0A8S1F7X8_9PELO</name>
<dbReference type="AlphaFoldDB" id="A0A8S1F7X8"/>
<sequence length="249" mass="28104">MVSEKYKYAIVRIPENSVIDFFSTIVSKGYSDVSFVSSLSQCSMRDDPNDEPGSSSFKDVSHISSLDDDSTSENNKSSPSRQSSASMPVLRPPPVIPSVKNEISDVPPTSSTNSTPVDILTQSMSADLISNLFGKADFELNPSEWAEMNQLASNGNSSGNEGNQFHPYKNTRMKGWQREYIKEVINNGHYPTEDELRDIEQKCDLSRKQVLRFIAKRLVNPNRKPRINHYEEKRQEQEQAQEIHLQLSA</sequence>
<evidence type="ECO:0000313" key="2">
    <source>
        <dbReference type="EMBL" id="CAB3409873.1"/>
    </source>
</evidence>
<dbReference type="Proteomes" id="UP000494206">
    <property type="component" value="Unassembled WGS sequence"/>
</dbReference>
<feature type="compositionally biased region" description="Polar residues" evidence="1">
    <location>
        <begin position="52"/>
        <end position="64"/>
    </location>
</feature>
<feature type="compositionally biased region" description="Basic and acidic residues" evidence="1">
    <location>
        <begin position="228"/>
        <end position="237"/>
    </location>
</feature>
<organism evidence="2 3">
    <name type="scientific">Caenorhabditis bovis</name>
    <dbReference type="NCBI Taxonomy" id="2654633"/>
    <lineage>
        <taxon>Eukaryota</taxon>
        <taxon>Metazoa</taxon>
        <taxon>Ecdysozoa</taxon>
        <taxon>Nematoda</taxon>
        <taxon>Chromadorea</taxon>
        <taxon>Rhabditida</taxon>
        <taxon>Rhabditina</taxon>
        <taxon>Rhabditomorpha</taxon>
        <taxon>Rhabditoidea</taxon>
        <taxon>Rhabditidae</taxon>
        <taxon>Peloderinae</taxon>
        <taxon>Caenorhabditis</taxon>
    </lineage>
</organism>
<feature type="compositionally biased region" description="Low complexity" evidence="1">
    <location>
        <begin position="72"/>
        <end position="86"/>
    </location>
</feature>
<keyword evidence="3" id="KW-1185">Reference proteome</keyword>
<dbReference type="OrthoDB" id="5850062at2759"/>
<evidence type="ECO:0008006" key="4">
    <source>
        <dbReference type="Google" id="ProtNLM"/>
    </source>
</evidence>